<dbReference type="AlphaFoldDB" id="A0A177WZC4"/>
<reference evidence="1 2" key="1">
    <citation type="submission" date="2006-10" db="EMBL/GenBank/DDBJ databases">
        <title>The Genome Sequence of Batrachochytrium dendrobatidis JEL423.</title>
        <authorList>
            <consortium name="The Broad Institute Genome Sequencing Platform"/>
            <person name="Birren B."/>
            <person name="Lander E."/>
            <person name="Galagan J."/>
            <person name="Cuomo C."/>
            <person name="Devon K."/>
            <person name="Jaffe D."/>
            <person name="Butler J."/>
            <person name="Alvarez P."/>
            <person name="Gnerre S."/>
            <person name="Grabherr M."/>
            <person name="Kleber M."/>
            <person name="Mauceli E."/>
            <person name="Brockman W."/>
            <person name="Young S."/>
            <person name="LaButti K."/>
            <person name="Sykes S."/>
            <person name="DeCaprio D."/>
            <person name="Crawford M."/>
            <person name="Koehrsen M."/>
            <person name="Engels R."/>
            <person name="Montgomery P."/>
            <person name="Pearson M."/>
            <person name="Howarth C."/>
            <person name="Larson L."/>
            <person name="White J."/>
            <person name="O'Leary S."/>
            <person name="Kodira C."/>
            <person name="Zeng Q."/>
            <person name="Yandava C."/>
            <person name="Alvarado L."/>
            <person name="Longcore J."/>
            <person name="James T."/>
        </authorList>
    </citation>
    <scope>NUCLEOTIDE SEQUENCE [LARGE SCALE GENOMIC DNA]</scope>
    <source>
        <strain evidence="1 2">JEL423</strain>
    </source>
</reference>
<name>A0A177WZC4_BATDL</name>
<accession>A0A177WZC4</accession>
<evidence type="ECO:0000313" key="1">
    <source>
        <dbReference type="EMBL" id="OAJ45443.1"/>
    </source>
</evidence>
<dbReference type="EMBL" id="DS022317">
    <property type="protein sequence ID" value="OAJ45443.1"/>
    <property type="molecule type" value="Genomic_DNA"/>
</dbReference>
<protein>
    <submittedName>
        <fullName evidence="1">Uncharacterized protein</fullName>
    </submittedName>
</protein>
<dbReference type="Proteomes" id="UP000077115">
    <property type="component" value="Unassembled WGS sequence"/>
</dbReference>
<proteinExistence type="predicted"/>
<organism evidence="1 2">
    <name type="scientific">Batrachochytrium dendrobatidis (strain JEL423)</name>
    <dbReference type="NCBI Taxonomy" id="403673"/>
    <lineage>
        <taxon>Eukaryota</taxon>
        <taxon>Fungi</taxon>
        <taxon>Fungi incertae sedis</taxon>
        <taxon>Chytridiomycota</taxon>
        <taxon>Chytridiomycota incertae sedis</taxon>
        <taxon>Chytridiomycetes</taxon>
        <taxon>Rhizophydiales</taxon>
        <taxon>Rhizophydiales incertae sedis</taxon>
        <taxon>Batrachochytrium</taxon>
    </lineage>
</organism>
<sequence length="207" mass="23271">MTFGRGPLVHLDIWTWSLGHGPFGHGPPSDPPVLGTWPSDTMSLDTTSFGHGPWTPCLWTSSSDISHFPIHPTPPRHIPRGTASVWSRSLSDQVPGDETDSHIKWGPFQTQLTNHVTMFGLPRLRKRYPIVSFPSGHCHCTKYNNAVHSKRNSPTMCYHVWLARLWKQYPIVSFPSGHLSSNDNTPLSQSLVQHINPNIVFRIPFSP</sequence>
<gene>
    <name evidence="1" type="ORF">BDEG_28583</name>
</gene>
<evidence type="ECO:0000313" key="2">
    <source>
        <dbReference type="Proteomes" id="UP000077115"/>
    </source>
</evidence>
<dbReference type="VEuPathDB" id="FungiDB:BDEG_28583"/>
<reference evidence="1 2" key="2">
    <citation type="submission" date="2016-05" db="EMBL/GenBank/DDBJ databases">
        <title>Lineage-specific infection strategies underlie the spectrum of fungal disease in amphibians.</title>
        <authorList>
            <person name="Cuomo C.A."/>
            <person name="Farrer R.A."/>
            <person name="James T."/>
            <person name="Longcore J."/>
            <person name="Birren B."/>
        </authorList>
    </citation>
    <scope>NUCLEOTIDE SEQUENCE [LARGE SCALE GENOMIC DNA]</scope>
    <source>
        <strain evidence="1 2">JEL423</strain>
    </source>
</reference>